<dbReference type="PROSITE" id="PS51257">
    <property type="entry name" value="PROKAR_LIPOPROTEIN"/>
    <property type="match status" value="1"/>
</dbReference>
<organism evidence="2 3">
    <name type="scientific">Paradesertivirga mongoliensis</name>
    <dbReference type="NCBI Taxonomy" id="2100740"/>
    <lineage>
        <taxon>Bacteria</taxon>
        <taxon>Pseudomonadati</taxon>
        <taxon>Bacteroidota</taxon>
        <taxon>Sphingobacteriia</taxon>
        <taxon>Sphingobacteriales</taxon>
        <taxon>Sphingobacteriaceae</taxon>
        <taxon>Paradesertivirga</taxon>
    </lineage>
</organism>
<evidence type="ECO:0000256" key="1">
    <source>
        <dbReference type="SAM" id="SignalP"/>
    </source>
</evidence>
<feature type="chain" id="PRO_5046519368" evidence="1">
    <location>
        <begin position="17"/>
        <end position="164"/>
    </location>
</feature>
<accession>A0ABW4ZI40</accession>
<reference evidence="3" key="1">
    <citation type="journal article" date="2019" name="Int. J. Syst. Evol. Microbiol.">
        <title>The Global Catalogue of Microorganisms (GCM) 10K type strain sequencing project: providing services to taxonomists for standard genome sequencing and annotation.</title>
        <authorList>
            <consortium name="The Broad Institute Genomics Platform"/>
            <consortium name="The Broad Institute Genome Sequencing Center for Infectious Disease"/>
            <person name="Wu L."/>
            <person name="Ma J."/>
        </authorList>
    </citation>
    <scope>NUCLEOTIDE SEQUENCE [LARGE SCALE GENOMIC DNA]</scope>
    <source>
        <strain evidence="3">KCTC 42217</strain>
    </source>
</reference>
<name>A0ABW4ZI40_9SPHI</name>
<dbReference type="EMBL" id="JBHUHZ010000001">
    <property type="protein sequence ID" value="MFD2161555.1"/>
    <property type="molecule type" value="Genomic_DNA"/>
</dbReference>
<dbReference type="Proteomes" id="UP001597387">
    <property type="component" value="Unassembled WGS sequence"/>
</dbReference>
<proteinExistence type="predicted"/>
<keyword evidence="3" id="KW-1185">Reference proteome</keyword>
<feature type="signal peptide" evidence="1">
    <location>
        <begin position="1"/>
        <end position="16"/>
    </location>
</feature>
<evidence type="ECO:0000313" key="2">
    <source>
        <dbReference type="EMBL" id="MFD2161555.1"/>
    </source>
</evidence>
<evidence type="ECO:0000313" key="3">
    <source>
        <dbReference type="Proteomes" id="UP001597387"/>
    </source>
</evidence>
<comment type="caution">
    <text evidence="2">The sequence shown here is derived from an EMBL/GenBank/DDBJ whole genome shotgun (WGS) entry which is preliminary data.</text>
</comment>
<sequence length="164" mass="19115">MQIKCLLFLIVCSALASCKFNPNYQGRGADYLQGIWEEESVPYQDSLIQYTRHSFRFSCDSVYIQMETKAKANYNPDSCFNKGTWKEYAKGNYVFKNDTLYILSTFTKADYKQKLSGCYRIGQYLPTFVVKERDENKLELQGLQQHIPLTLKLKERTTCIPKPL</sequence>
<keyword evidence="1" id="KW-0732">Signal</keyword>
<dbReference type="RefSeq" id="WP_255899044.1">
    <property type="nucleotide sequence ID" value="NZ_JAFMZO010000001.1"/>
</dbReference>
<gene>
    <name evidence="2" type="ORF">ACFSJU_04070</name>
</gene>
<protein>
    <submittedName>
        <fullName evidence="2">Fumarate hydratase</fullName>
    </submittedName>
</protein>